<dbReference type="PANTHER" id="PTHR48080:SF3">
    <property type="entry name" value="ENOLASE SUPERFAMILY MEMBER DDB_G0284701"/>
    <property type="match status" value="1"/>
</dbReference>
<dbReference type="InterPro" id="IPR034593">
    <property type="entry name" value="DgoD-like"/>
</dbReference>
<dbReference type="OrthoDB" id="9775391at2"/>
<dbReference type="Gene3D" id="3.20.20.120">
    <property type="entry name" value="Enolase-like C-terminal domain"/>
    <property type="match status" value="1"/>
</dbReference>
<dbReference type="GO" id="GO:0046872">
    <property type="term" value="F:metal ion binding"/>
    <property type="evidence" value="ECO:0007669"/>
    <property type="project" value="UniProtKB-KW"/>
</dbReference>
<dbReference type="EMBL" id="RSCJ01000004">
    <property type="protein sequence ID" value="RUR84605.1"/>
    <property type="molecule type" value="Genomic_DNA"/>
</dbReference>
<reference evidence="9 10" key="1">
    <citation type="journal article" date="2019" name="Genome Biol. Evol.">
        <title>Day and night: Metabolic profiles and evolutionary relationships of six axenic non-marine cyanobacteria.</title>
        <authorList>
            <person name="Will S.E."/>
            <person name="Henke P."/>
            <person name="Boedeker C."/>
            <person name="Huang S."/>
            <person name="Brinkmann H."/>
            <person name="Rohde M."/>
            <person name="Jarek M."/>
            <person name="Friedl T."/>
            <person name="Seufert S."/>
            <person name="Schumacher M."/>
            <person name="Overmann J."/>
            <person name="Neumann-Schaal M."/>
            <person name="Petersen J."/>
        </authorList>
    </citation>
    <scope>NUCLEOTIDE SEQUENCE [LARGE SCALE GENOMIC DNA]</scope>
    <source>
        <strain evidence="9 10">PCC 6912</strain>
    </source>
</reference>
<dbReference type="InterPro" id="IPR013342">
    <property type="entry name" value="Mandelate_racemase_C"/>
</dbReference>
<organism evidence="9 10">
    <name type="scientific">Chlorogloeopsis fritschii PCC 6912</name>
    <dbReference type="NCBI Taxonomy" id="211165"/>
    <lineage>
        <taxon>Bacteria</taxon>
        <taxon>Bacillati</taxon>
        <taxon>Cyanobacteriota</taxon>
        <taxon>Cyanophyceae</taxon>
        <taxon>Nostocales</taxon>
        <taxon>Chlorogloeopsidaceae</taxon>
        <taxon>Chlorogloeopsis</taxon>
    </lineage>
</organism>
<dbReference type="STRING" id="211165.GCA_000317285_03905"/>
<dbReference type="SMART" id="SM00922">
    <property type="entry name" value="MR_MLE"/>
    <property type="match status" value="1"/>
</dbReference>
<sequence>MQIEAEIFTVNKRFPLTISRGTTAQTKNVWVRIVHDDIEGWGEASPFSVGSHPQSTELIKDSLQQITPSLEAFSPLQRQQIEGIFTETQIPSAVKAALDVAMHDWLGKRVGLPLWQIWGLDRNAIVPTSVTIGINSPEGARTRTRDWLEFMDVRVLKVKLGSPDGIEADRKMLMAVREEAPTQDLYIDANGGWSLEDAIEMCSWLADLGVKYVEQPLPRGKEKSLAELKTRSPLPIFVDESCFTSSDIPQLANLVDGINIKLMKSGGLTEAIRMVHTARACGLQVMFGCYSDSTLLNTAAAQLAPLADYLDLDSHLNLIDDPFTGAFVQEGRVLPNNLPGLGVQRSAFAA</sequence>
<gene>
    <name evidence="9" type="ORF">PCC6912_15000</name>
</gene>
<dbReference type="Proteomes" id="UP000268857">
    <property type="component" value="Unassembled WGS sequence"/>
</dbReference>
<dbReference type="Pfam" id="PF13378">
    <property type="entry name" value="MR_MLE_C"/>
    <property type="match status" value="1"/>
</dbReference>
<keyword evidence="4 7" id="KW-0413">Isomerase</keyword>
<evidence type="ECO:0000313" key="10">
    <source>
        <dbReference type="Proteomes" id="UP000268857"/>
    </source>
</evidence>
<keyword evidence="2 6" id="KW-0479">Metal-binding</keyword>
<evidence type="ECO:0000256" key="2">
    <source>
        <dbReference type="ARBA" id="ARBA00022723"/>
    </source>
</evidence>
<dbReference type="SUPFAM" id="SSF54826">
    <property type="entry name" value="Enolase N-terminal domain-like"/>
    <property type="match status" value="1"/>
</dbReference>
<dbReference type="RefSeq" id="WP_016875537.1">
    <property type="nucleotide sequence ID" value="NZ_AJLN01000100.1"/>
</dbReference>
<dbReference type="SFLD" id="SFLDG00180">
    <property type="entry name" value="muconate_cycloisomerase"/>
    <property type="match status" value="1"/>
</dbReference>
<dbReference type="PANTHER" id="PTHR48080">
    <property type="entry name" value="D-GALACTONATE DEHYDRATASE-RELATED"/>
    <property type="match status" value="1"/>
</dbReference>
<comment type="similarity">
    <text evidence="1 7">Belongs to the mandelate racemase/muconate lactonizing enzyme family.</text>
</comment>
<dbReference type="Gene3D" id="3.30.390.10">
    <property type="entry name" value="Enolase-like, N-terminal domain"/>
    <property type="match status" value="1"/>
</dbReference>
<keyword evidence="3 6" id="KW-0460">Magnesium</keyword>
<evidence type="ECO:0000256" key="4">
    <source>
        <dbReference type="ARBA" id="ARBA00023235"/>
    </source>
</evidence>
<feature type="binding site" evidence="6">
    <location>
        <position position="188"/>
    </location>
    <ligand>
        <name>Mg(2+)</name>
        <dbReference type="ChEBI" id="CHEBI:18420"/>
    </ligand>
</feature>
<name>A0A3S1AMA4_CHLFR</name>
<comment type="caution">
    <text evidence="9">The sequence shown here is derived from an EMBL/GenBank/DDBJ whole genome shotgun (WGS) entry which is preliminary data.</text>
</comment>
<feature type="binding site" evidence="6">
    <location>
        <position position="214"/>
    </location>
    <ligand>
        <name>Mg(2+)</name>
        <dbReference type="ChEBI" id="CHEBI:18420"/>
    </ligand>
</feature>
<evidence type="ECO:0000256" key="5">
    <source>
        <dbReference type="PIRSR" id="PIRSR634603-1"/>
    </source>
</evidence>
<feature type="binding site" evidence="6">
    <location>
        <position position="239"/>
    </location>
    <ligand>
        <name>Mg(2+)</name>
        <dbReference type="ChEBI" id="CHEBI:18420"/>
    </ligand>
</feature>
<feature type="active site" description="Proton acceptor; specific for (R)-substrate epimerization" evidence="5">
    <location>
        <position position="159"/>
    </location>
</feature>
<dbReference type="SUPFAM" id="SSF51604">
    <property type="entry name" value="Enolase C-terminal domain-like"/>
    <property type="match status" value="1"/>
</dbReference>
<dbReference type="InterPro" id="IPR029065">
    <property type="entry name" value="Enolase_C-like"/>
</dbReference>
<evidence type="ECO:0000256" key="6">
    <source>
        <dbReference type="PIRSR" id="PIRSR634603-3"/>
    </source>
</evidence>
<accession>A0A3S1AMA4</accession>
<evidence type="ECO:0000259" key="8">
    <source>
        <dbReference type="SMART" id="SM00922"/>
    </source>
</evidence>
<protein>
    <recommendedName>
        <fullName evidence="7">Dipeptide epimerase</fullName>
        <ecNumber evidence="7">5.1.1.-</ecNumber>
    </recommendedName>
</protein>
<dbReference type="InterPro" id="IPR036849">
    <property type="entry name" value="Enolase-like_C_sf"/>
</dbReference>
<dbReference type="InterPro" id="IPR013341">
    <property type="entry name" value="Mandelate_racemase_N_dom"/>
</dbReference>
<evidence type="ECO:0000256" key="1">
    <source>
        <dbReference type="ARBA" id="ARBA00008031"/>
    </source>
</evidence>
<keyword evidence="10" id="KW-1185">Reference proteome</keyword>
<dbReference type="Pfam" id="PF02746">
    <property type="entry name" value="MR_MLE_N"/>
    <property type="match status" value="1"/>
</dbReference>
<dbReference type="GO" id="GO:0016855">
    <property type="term" value="F:racemase and epimerase activity, acting on amino acids and derivatives"/>
    <property type="evidence" value="ECO:0007669"/>
    <property type="project" value="UniProtKB-UniRule"/>
</dbReference>
<dbReference type="PROSITE" id="PS00909">
    <property type="entry name" value="MR_MLE_2"/>
    <property type="match status" value="1"/>
</dbReference>
<comment type="cofactor">
    <cofactor evidence="6 7">
        <name>Mg(2+)</name>
        <dbReference type="ChEBI" id="CHEBI:18420"/>
    </cofactor>
    <text evidence="6 7">Binds 1 Mg(2+) ion per subunit.</text>
</comment>
<dbReference type="InterPro" id="IPR034603">
    <property type="entry name" value="Dipeptide_epimerase"/>
</dbReference>
<dbReference type="InterPro" id="IPR029017">
    <property type="entry name" value="Enolase-like_N"/>
</dbReference>
<dbReference type="SFLD" id="SFLDF00010">
    <property type="entry name" value="dipeptide_epimerase"/>
    <property type="match status" value="1"/>
</dbReference>
<dbReference type="EC" id="5.1.1.-" evidence="7"/>
<dbReference type="AlphaFoldDB" id="A0A3S1AMA4"/>
<feature type="active site" description="Proton acceptor; specific for (S)-substrate epimerization" evidence="5">
    <location>
        <position position="261"/>
    </location>
</feature>
<evidence type="ECO:0000256" key="7">
    <source>
        <dbReference type="RuleBase" id="RU366006"/>
    </source>
</evidence>
<proteinExistence type="inferred from homology"/>
<dbReference type="GO" id="GO:0009063">
    <property type="term" value="P:amino acid catabolic process"/>
    <property type="evidence" value="ECO:0007669"/>
    <property type="project" value="InterPro"/>
</dbReference>
<feature type="domain" description="Mandelate racemase/muconate lactonizing enzyme C-terminal" evidence="8">
    <location>
        <begin position="137"/>
        <end position="235"/>
    </location>
</feature>
<dbReference type="SFLD" id="SFLDS00001">
    <property type="entry name" value="Enolase"/>
    <property type="match status" value="1"/>
</dbReference>
<evidence type="ECO:0000313" key="9">
    <source>
        <dbReference type="EMBL" id="RUR84605.1"/>
    </source>
</evidence>
<evidence type="ECO:0000256" key="3">
    <source>
        <dbReference type="ARBA" id="ARBA00022842"/>
    </source>
</evidence>
<dbReference type="CDD" id="cd03319">
    <property type="entry name" value="L-Ala-DL-Glu_epimerase"/>
    <property type="match status" value="1"/>
</dbReference>
<dbReference type="InterPro" id="IPR018110">
    <property type="entry name" value="Mandel_Rmase/mucon_lact_enz_CS"/>
</dbReference>